<name>A0ABW8KAE6_9GAMM</name>
<dbReference type="CDD" id="cd07377">
    <property type="entry name" value="WHTH_GntR"/>
    <property type="match status" value="1"/>
</dbReference>
<keyword evidence="4" id="KW-0238">DNA-binding</keyword>
<organism evidence="7 8">
    <name type="scientific">Dyella koreensis</name>
    <dbReference type="NCBI Taxonomy" id="311235"/>
    <lineage>
        <taxon>Bacteria</taxon>
        <taxon>Pseudomonadati</taxon>
        <taxon>Pseudomonadota</taxon>
        <taxon>Gammaproteobacteria</taxon>
        <taxon>Lysobacterales</taxon>
        <taxon>Rhodanobacteraceae</taxon>
        <taxon>Dyella</taxon>
    </lineage>
</organism>
<dbReference type="Proteomes" id="UP001620408">
    <property type="component" value="Unassembled WGS sequence"/>
</dbReference>
<dbReference type="GO" id="GO:0008483">
    <property type="term" value="F:transaminase activity"/>
    <property type="evidence" value="ECO:0007669"/>
    <property type="project" value="UniProtKB-KW"/>
</dbReference>
<dbReference type="InterPro" id="IPR015424">
    <property type="entry name" value="PyrdxlP-dep_Trfase"/>
</dbReference>
<dbReference type="Pfam" id="PF00392">
    <property type="entry name" value="GntR"/>
    <property type="match status" value="1"/>
</dbReference>
<dbReference type="PANTHER" id="PTHR46577">
    <property type="entry name" value="HTH-TYPE TRANSCRIPTIONAL REGULATORY PROTEIN GABR"/>
    <property type="match status" value="1"/>
</dbReference>
<dbReference type="SMART" id="SM00345">
    <property type="entry name" value="HTH_GNTR"/>
    <property type="match status" value="1"/>
</dbReference>
<evidence type="ECO:0000256" key="3">
    <source>
        <dbReference type="ARBA" id="ARBA00023015"/>
    </source>
</evidence>
<dbReference type="SUPFAM" id="SSF46785">
    <property type="entry name" value="Winged helix' DNA-binding domain"/>
    <property type="match status" value="1"/>
</dbReference>
<evidence type="ECO:0000259" key="6">
    <source>
        <dbReference type="PROSITE" id="PS50949"/>
    </source>
</evidence>
<evidence type="ECO:0000256" key="1">
    <source>
        <dbReference type="ARBA" id="ARBA00005384"/>
    </source>
</evidence>
<sequence length="493" mass="53978">MPRQSRGALLPPVPGSHPRRTDVYLALRNAMLQGLLAPGERMPSSRKAATDYGVSRGLVEEVYSQLVEEGLLERILGRGTFIAGQVAKPAGLARVEKAPGRELSVSARGAALAGNLTCRVPHEFKPFNSGVADTAEFPWKIWQRIQARTAREVRRADMNFTDPRGLPALRSSLAHHLAQLRGVRCTAEQVIVFNSVQQALYLLALLLTNPGDAVWMEDPGYPGARAALALAGAAVAPIPVDREGLQVEVGLRHAPTARLAYVTPSHQFPTGVALSMARRVALLDWAEKHDAWIMEDDFDGEFGYVGQPATPLHSLDRHDRVLYLGTLSKSMFVSLRLAFAVVPEAMVEQLANIRTQLDTFSAPLTQLAMSRFMDEGHFSTHVRHMRGVYAEKCAFLTESLAPLADYGWTWEKNTVGVQIMLSHPDTEEVQRTAKASGLALHMLHTYRHQPANDDGLLLRFGGLSMAAIRSGVERLISAAQGIHQRAPHAALTD</sequence>
<evidence type="ECO:0000256" key="4">
    <source>
        <dbReference type="ARBA" id="ARBA00023125"/>
    </source>
</evidence>
<evidence type="ECO:0000313" key="7">
    <source>
        <dbReference type="EMBL" id="MFK2918863.1"/>
    </source>
</evidence>
<dbReference type="RefSeq" id="WP_379983520.1">
    <property type="nucleotide sequence ID" value="NZ_JADIKD010000012.1"/>
</dbReference>
<dbReference type="Pfam" id="PF00155">
    <property type="entry name" value="Aminotran_1_2"/>
    <property type="match status" value="1"/>
</dbReference>
<evidence type="ECO:0000256" key="5">
    <source>
        <dbReference type="ARBA" id="ARBA00023163"/>
    </source>
</evidence>
<dbReference type="EMBL" id="JADIKD010000012">
    <property type="protein sequence ID" value="MFK2918863.1"/>
    <property type="molecule type" value="Genomic_DNA"/>
</dbReference>
<comment type="similarity">
    <text evidence="1">In the C-terminal section; belongs to the class-I pyridoxal-phosphate-dependent aminotransferase family.</text>
</comment>
<dbReference type="CDD" id="cd00609">
    <property type="entry name" value="AAT_like"/>
    <property type="match status" value="1"/>
</dbReference>
<evidence type="ECO:0000256" key="2">
    <source>
        <dbReference type="ARBA" id="ARBA00022898"/>
    </source>
</evidence>
<evidence type="ECO:0000313" key="8">
    <source>
        <dbReference type="Proteomes" id="UP001620408"/>
    </source>
</evidence>
<accession>A0ABW8KAE6</accession>
<dbReference type="PANTHER" id="PTHR46577:SF1">
    <property type="entry name" value="HTH-TYPE TRANSCRIPTIONAL REGULATORY PROTEIN GABR"/>
    <property type="match status" value="1"/>
</dbReference>
<keyword evidence="5" id="KW-0804">Transcription</keyword>
<keyword evidence="7" id="KW-0808">Transferase</keyword>
<reference evidence="7 8" key="1">
    <citation type="submission" date="2020-10" db="EMBL/GenBank/DDBJ databases">
        <title>Phylogeny of dyella-like bacteria.</title>
        <authorList>
            <person name="Fu J."/>
        </authorList>
    </citation>
    <scope>NUCLEOTIDE SEQUENCE [LARGE SCALE GENOMIC DNA]</scope>
    <source>
        <strain evidence="7 8">BB4</strain>
    </source>
</reference>
<feature type="domain" description="HTH gntR-type" evidence="6">
    <location>
        <begin position="17"/>
        <end position="85"/>
    </location>
</feature>
<dbReference type="InterPro" id="IPR004839">
    <property type="entry name" value="Aminotransferase_I/II_large"/>
</dbReference>
<keyword evidence="8" id="KW-1185">Reference proteome</keyword>
<dbReference type="Gene3D" id="1.10.10.10">
    <property type="entry name" value="Winged helix-like DNA-binding domain superfamily/Winged helix DNA-binding domain"/>
    <property type="match status" value="1"/>
</dbReference>
<dbReference type="SUPFAM" id="SSF53383">
    <property type="entry name" value="PLP-dependent transferases"/>
    <property type="match status" value="1"/>
</dbReference>
<dbReference type="InterPro" id="IPR051446">
    <property type="entry name" value="HTH_trans_reg/aminotransferase"/>
</dbReference>
<comment type="caution">
    <text evidence="7">The sequence shown here is derived from an EMBL/GenBank/DDBJ whole genome shotgun (WGS) entry which is preliminary data.</text>
</comment>
<dbReference type="InterPro" id="IPR000524">
    <property type="entry name" value="Tscrpt_reg_HTH_GntR"/>
</dbReference>
<gene>
    <name evidence="7" type="ORF">ISS97_16450</name>
</gene>
<keyword evidence="7" id="KW-0032">Aminotransferase</keyword>
<dbReference type="InterPro" id="IPR036390">
    <property type="entry name" value="WH_DNA-bd_sf"/>
</dbReference>
<keyword evidence="3" id="KW-0805">Transcription regulation</keyword>
<dbReference type="InterPro" id="IPR036388">
    <property type="entry name" value="WH-like_DNA-bd_sf"/>
</dbReference>
<dbReference type="PROSITE" id="PS50949">
    <property type="entry name" value="HTH_GNTR"/>
    <property type="match status" value="1"/>
</dbReference>
<protein>
    <submittedName>
        <fullName evidence="7">PLP-dependent aminotransferase family protein</fullName>
    </submittedName>
</protein>
<proteinExistence type="inferred from homology"/>
<dbReference type="Gene3D" id="3.40.640.10">
    <property type="entry name" value="Type I PLP-dependent aspartate aminotransferase-like (Major domain)"/>
    <property type="match status" value="1"/>
</dbReference>
<dbReference type="InterPro" id="IPR015421">
    <property type="entry name" value="PyrdxlP-dep_Trfase_major"/>
</dbReference>
<dbReference type="PRINTS" id="PR00035">
    <property type="entry name" value="HTHGNTR"/>
</dbReference>
<keyword evidence="2" id="KW-0663">Pyridoxal phosphate</keyword>